<name>A0A8H4IQZ4_9PEZI</name>
<proteinExistence type="predicted"/>
<evidence type="ECO:0000313" key="4">
    <source>
        <dbReference type="Proteomes" id="UP000572817"/>
    </source>
</evidence>
<accession>A0A8H4IQZ4</accession>
<gene>
    <name evidence="3" type="ORF">GTA08_BOTSDO07622</name>
</gene>
<keyword evidence="4" id="KW-1185">Reference proteome</keyword>
<dbReference type="InterPro" id="IPR010730">
    <property type="entry name" value="HET"/>
</dbReference>
<dbReference type="EMBL" id="WWBZ02000051">
    <property type="protein sequence ID" value="KAF4304598.1"/>
    <property type="molecule type" value="Genomic_DNA"/>
</dbReference>
<dbReference type="Pfam" id="PF06985">
    <property type="entry name" value="HET"/>
    <property type="match status" value="1"/>
</dbReference>
<organism evidence="3 4">
    <name type="scientific">Botryosphaeria dothidea</name>
    <dbReference type="NCBI Taxonomy" id="55169"/>
    <lineage>
        <taxon>Eukaryota</taxon>
        <taxon>Fungi</taxon>
        <taxon>Dikarya</taxon>
        <taxon>Ascomycota</taxon>
        <taxon>Pezizomycotina</taxon>
        <taxon>Dothideomycetes</taxon>
        <taxon>Dothideomycetes incertae sedis</taxon>
        <taxon>Botryosphaeriales</taxon>
        <taxon>Botryosphaeriaceae</taxon>
        <taxon>Botryosphaeria</taxon>
    </lineage>
</organism>
<dbReference type="AlphaFoldDB" id="A0A8H4IQZ4"/>
<evidence type="ECO:0000256" key="1">
    <source>
        <dbReference type="SAM" id="MobiDB-lite"/>
    </source>
</evidence>
<feature type="domain" description="Heterokaryon incompatibility" evidence="2">
    <location>
        <begin position="1"/>
        <end position="70"/>
    </location>
</feature>
<feature type="region of interest" description="Disordered" evidence="1">
    <location>
        <begin position="263"/>
        <end position="287"/>
    </location>
</feature>
<evidence type="ECO:0000313" key="3">
    <source>
        <dbReference type="EMBL" id="KAF4304598.1"/>
    </source>
</evidence>
<protein>
    <submittedName>
        <fullName evidence="3">Heterokaryon incompatibility</fullName>
    </submittedName>
</protein>
<dbReference type="Proteomes" id="UP000572817">
    <property type="component" value="Unassembled WGS sequence"/>
</dbReference>
<comment type="caution">
    <text evidence="3">The sequence shown here is derived from an EMBL/GenBank/DDBJ whole genome shotgun (WGS) entry which is preliminary data.</text>
</comment>
<dbReference type="OrthoDB" id="5135333at2759"/>
<feature type="compositionally biased region" description="Basic and acidic residues" evidence="1">
    <location>
        <begin position="266"/>
        <end position="278"/>
    </location>
</feature>
<reference evidence="3" key="1">
    <citation type="submission" date="2020-04" db="EMBL/GenBank/DDBJ databases">
        <title>Genome Assembly and Annotation of Botryosphaeria dothidea sdau 11-99, a Latent Pathogen of Apple Fruit Ring Rot in China.</title>
        <authorList>
            <person name="Yu C."/>
            <person name="Diao Y."/>
            <person name="Lu Q."/>
            <person name="Zhao J."/>
            <person name="Cui S."/>
            <person name="Peng C."/>
            <person name="He B."/>
            <person name="Liu H."/>
        </authorList>
    </citation>
    <scope>NUCLEOTIDE SEQUENCE [LARGE SCALE GENOMIC DNA]</scope>
    <source>
        <strain evidence="3">Sdau11-99</strain>
    </source>
</reference>
<sequence length="488" mass="56007">MDLVYGNAHLTICAADGDGPTVGLKGLQPQRIVRQHDELCAPGVRLMVSRLAETYISSSKWNTRAWTFQERLLSKRCLIFTNDRIYFQCRSAAMSEDIIAEHKTLSWSLELVHSPLKLLDELDSRALRVYMTCVELYTKRTLGRPKDILAAFRGLANLLGDRMGSPFLWGLPSSHFDLALLWGPDGPIRTREPLDEHDKEDYGERKFPTWSWSGWTPLQAGAGTIRYTAPPVKDCLENVHQWLMEHTWIKWYIRDGHGTLRPVWDGSKDSSRDRHSDSQWRGYKRPPSETKGLCYDSYGRTIAEEISVLNEEPLKRTLPEYPYCVNIARPGVPSDHQFQDHRYLQFCTWSAFLRLLPQDTTGSPGPSTGPSTGPSPSLRRYDIADYTGDWCGTILLNPKWGDEHAKEGGVEHEFIAISDAKNFTKDEKHAWTFYIPQTEEHSEWDLYFVLLVETKFGISRRIGLGKVFKEAFNNSCGPRKKWKEFIME</sequence>
<dbReference type="PANTHER" id="PTHR33112">
    <property type="entry name" value="DOMAIN PROTEIN, PUTATIVE-RELATED"/>
    <property type="match status" value="1"/>
</dbReference>
<dbReference type="PANTHER" id="PTHR33112:SF12">
    <property type="entry name" value="HETEROKARYON INCOMPATIBILITY DOMAIN-CONTAINING PROTEIN"/>
    <property type="match status" value="1"/>
</dbReference>
<evidence type="ECO:0000259" key="2">
    <source>
        <dbReference type="Pfam" id="PF06985"/>
    </source>
</evidence>